<accession>A0A348FXW8</accession>
<evidence type="ECO:0000256" key="1">
    <source>
        <dbReference type="SAM" id="MobiDB-lite"/>
    </source>
</evidence>
<proteinExistence type="predicted"/>
<dbReference type="EMBL" id="AP018907">
    <property type="protein sequence ID" value="BBF92151.1"/>
    <property type="molecule type" value="Genomic_DNA"/>
</dbReference>
<dbReference type="Proteomes" id="UP000266934">
    <property type="component" value="Chromosome"/>
</dbReference>
<dbReference type="RefSeq" id="WP_126397895.1">
    <property type="nucleotide sequence ID" value="NZ_AP018907.1"/>
</dbReference>
<name>A0A348FXW8_9HYPH</name>
<feature type="region of interest" description="Disordered" evidence="1">
    <location>
        <begin position="1"/>
        <end position="39"/>
    </location>
</feature>
<gene>
    <name evidence="2" type="ORF">BLTE_08360</name>
</gene>
<evidence type="ECO:0000313" key="2">
    <source>
        <dbReference type="EMBL" id="BBF92151.1"/>
    </source>
</evidence>
<sequence>MDTTGLPFRAHAQPARSTATMTRSAPRRRPPHEGDRLTLRANETDMANLMTLYEHLRVTKPFIDRSGCLRHALQVAADEARKASGTR</sequence>
<dbReference type="AlphaFoldDB" id="A0A348FXW8"/>
<keyword evidence="3" id="KW-1185">Reference proteome</keyword>
<organism evidence="2 3">
    <name type="scientific">Blastochloris tepida</name>
    <dbReference type="NCBI Taxonomy" id="2233851"/>
    <lineage>
        <taxon>Bacteria</taxon>
        <taxon>Pseudomonadati</taxon>
        <taxon>Pseudomonadota</taxon>
        <taxon>Alphaproteobacteria</taxon>
        <taxon>Hyphomicrobiales</taxon>
        <taxon>Blastochloridaceae</taxon>
        <taxon>Blastochloris</taxon>
    </lineage>
</organism>
<evidence type="ECO:0000313" key="3">
    <source>
        <dbReference type="Proteomes" id="UP000266934"/>
    </source>
</evidence>
<dbReference type="KEGG" id="blag:BLTE_08360"/>
<protein>
    <submittedName>
        <fullName evidence="2">Uncharacterized protein</fullName>
    </submittedName>
</protein>
<reference evidence="2 3" key="1">
    <citation type="submission" date="2018-08" db="EMBL/GenBank/DDBJ databases">
        <title>Complete genome sequencing of Blastochloris tepida GI.</title>
        <authorList>
            <person name="Tsukatani Y."/>
            <person name="Mori H."/>
        </authorList>
    </citation>
    <scope>NUCLEOTIDE SEQUENCE [LARGE SCALE GENOMIC DNA]</scope>
    <source>
        <strain evidence="2 3">GI</strain>
    </source>
</reference>